<name>A0A5C5GCL8_9RHOB</name>
<dbReference type="EMBL" id="VFFF01000001">
    <property type="protein sequence ID" value="TNY31894.1"/>
    <property type="molecule type" value="Genomic_DNA"/>
</dbReference>
<sequence length="283" mass="32184">MSRTVTETPTTAQAKTPRDVIYRHRLSTRLWHWTNVVTLVIMLMSGLMIFNAHPRLYWGQYGANPDYAWLQIGSDEGEGYLRIGSATVETTGVLGVWRDGEGELRSRAFPSWATLPSGYNLALARQWHLTFAWVFAVGIFLYLLRSIWNRHLSRDLLPTRAEATPRHVWKDVLDHLRLRFPKGEAATRYNVLQKFTYLAVLLVLIPGMVLTGLTMSPNLNASATILLDLFGGRQSARSLHFIFAFGLVLFIVIHLVMVILAGPLNEVRSMITGHFRLPREKDQ</sequence>
<keyword evidence="9" id="KW-1185">Reference proteome</keyword>
<dbReference type="GO" id="GO:0020037">
    <property type="term" value="F:heme binding"/>
    <property type="evidence" value="ECO:0007669"/>
    <property type="project" value="TreeGrafter"/>
</dbReference>
<dbReference type="AlphaFoldDB" id="A0A5C5GCL8"/>
<accession>A0A5C5GCL8</accession>
<comment type="subcellular location">
    <subcellularLocation>
        <location evidence="1">Cell membrane</location>
        <topology evidence="1">Multi-pass membrane protein</topology>
    </subcellularLocation>
</comment>
<proteinExistence type="predicted"/>
<feature type="transmembrane region" description="Helical" evidence="6">
    <location>
        <begin position="30"/>
        <end position="50"/>
    </location>
</feature>
<evidence type="ECO:0000256" key="2">
    <source>
        <dbReference type="ARBA" id="ARBA00022475"/>
    </source>
</evidence>
<keyword evidence="3 6" id="KW-0812">Transmembrane</keyword>
<organism evidence="8 9">
    <name type="scientific">Pelagovum pacificum</name>
    <dbReference type="NCBI Taxonomy" id="2588711"/>
    <lineage>
        <taxon>Bacteria</taxon>
        <taxon>Pseudomonadati</taxon>
        <taxon>Pseudomonadota</taxon>
        <taxon>Alphaproteobacteria</taxon>
        <taxon>Rhodobacterales</taxon>
        <taxon>Paracoccaceae</taxon>
        <taxon>Pelagovum</taxon>
    </lineage>
</organism>
<dbReference type="InterPro" id="IPR016174">
    <property type="entry name" value="Di-haem_cyt_TM"/>
</dbReference>
<dbReference type="Pfam" id="PF01292">
    <property type="entry name" value="Ni_hydr_CYTB"/>
    <property type="match status" value="1"/>
</dbReference>
<gene>
    <name evidence="8" type="ORF">FHY64_00900</name>
</gene>
<keyword evidence="5 6" id="KW-0472">Membrane</keyword>
<dbReference type="GO" id="GO:0005886">
    <property type="term" value="C:plasma membrane"/>
    <property type="evidence" value="ECO:0007669"/>
    <property type="project" value="UniProtKB-SubCell"/>
</dbReference>
<dbReference type="InterPro" id="IPR011577">
    <property type="entry name" value="Cyt_b561_bac/Ni-Hgenase"/>
</dbReference>
<keyword evidence="4 6" id="KW-1133">Transmembrane helix</keyword>
<feature type="domain" description="Cytochrome b561 bacterial/Ni-hydrogenase" evidence="7">
    <location>
        <begin position="23"/>
        <end position="273"/>
    </location>
</feature>
<evidence type="ECO:0000256" key="1">
    <source>
        <dbReference type="ARBA" id="ARBA00004651"/>
    </source>
</evidence>
<comment type="caution">
    <text evidence="8">The sequence shown here is derived from an EMBL/GenBank/DDBJ whole genome shotgun (WGS) entry which is preliminary data.</text>
</comment>
<feature type="transmembrane region" description="Helical" evidence="6">
    <location>
        <begin position="126"/>
        <end position="144"/>
    </location>
</feature>
<evidence type="ECO:0000313" key="9">
    <source>
        <dbReference type="Proteomes" id="UP000314011"/>
    </source>
</evidence>
<feature type="transmembrane region" description="Helical" evidence="6">
    <location>
        <begin position="195"/>
        <end position="219"/>
    </location>
</feature>
<evidence type="ECO:0000256" key="3">
    <source>
        <dbReference type="ARBA" id="ARBA00022692"/>
    </source>
</evidence>
<dbReference type="PANTHER" id="PTHR30485:SF1">
    <property type="entry name" value="CYTOCHROME YDHU-RELATED"/>
    <property type="match status" value="1"/>
</dbReference>
<protein>
    <submittedName>
        <fullName evidence="8">DUF4405 domain-containing protein</fullName>
    </submittedName>
</protein>
<dbReference type="PANTHER" id="PTHR30485">
    <property type="entry name" value="NI/FE-HYDROGENASE 1 B-TYPE CYTOCHROME SUBUNIT"/>
    <property type="match status" value="1"/>
</dbReference>
<keyword evidence="2" id="KW-1003">Cell membrane</keyword>
<dbReference type="RefSeq" id="WP_140192575.1">
    <property type="nucleotide sequence ID" value="NZ_CP065915.1"/>
</dbReference>
<evidence type="ECO:0000256" key="4">
    <source>
        <dbReference type="ARBA" id="ARBA00022989"/>
    </source>
</evidence>
<evidence type="ECO:0000256" key="5">
    <source>
        <dbReference type="ARBA" id="ARBA00023136"/>
    </source>
</evidence>
<reference evidence="8 9" key="1">
    <citation type="submission" date="2019-06" db="EMBL/GenBank/DDBJ databases">
        <title>Genome of new Rhodobacteraceae sp. SM1903.</title>
        <authorList>
            <person name="Ren X."/>
        </authorList>
    </citation>
    <scope>NUCLEOTIDE SEQUENCE [LARGE SCALE GENOMIC DNA]</scope>
    <source>
        <strain evidence="8 9">SM1903</strain>
    </source>
</reference>
<dbReference type="Gene3D" id="1.20.950.20">
    <property type="entry name" value="Transmembrane di-heme cytochromes, Chain C"/>
    <property type="match status" value="1"/>
</dbReference>
<evidence type="ECO:0000313" key="8">
    <source>
        <dbReference type="EMBL" id="TNY31894.1"/>
    </source>
</evidence>
<evidence type="ECO:0000256" key="6">
    <source>
        <dbReference type="SAM" id="Phobius"/>
    </source>
</evidence>
<dbReference type="GO" id="GO:0009055">
    <property type="term" value="F:electron transfer activity"/>
    <property type="evidence" value="ECO:0007669"/>
    <property type="project" value="InterPro"/>
</dbReference>
<dbReference type="SUPFAM" id="SSF81342">
    <property type="entry name" value="Transmembrane di-heme cytochromes"/>
    <property type="match status" value="1"/>
</dbReference>
<evidence type="ECO:0000259" key="7">
    <source>
        <dbReference type="Pfam" id="PF01292"/>
    </source>
</evidence>
<dbReference type="Proteomes" id="UP000314011">
    <property type="component" value="Unassembled WGS sequence"/>
</dbReference>
<dbReference type="OrthoDB" id="9781740at2"/>
<dbReference type="GO" id="GO:0022904">
    <property type="term" value="P:respiratory electron transport chain"/>
    <property type="evidence" value="ECO:0007669"/>
    <property type="project" value="InterPro"/>
</dbReference>
<dbReference type="InterPro" id="IPR051542">
    <property type="entry name" value="Hydrogenase_cytochrome"/>
</dbReference>
<feature type="transmembrane region" description="Helical" evidence="6">
    <location>
        <begin position="239"/>
        <end position="261"/>
    </location>
</feature>